<protein>
    <submittedName>
        <fullName evidence="2">Uncharacterized protein</fullName>
    </submittedName>
</protein>
<proteinExistence type="predicted"/>
<organism evidence="2 3">
    <name type="scientific">Gymnopilus dilepis</name>
    <dbReference type="NCBI Taxonomy" id="231916"/>
    <lineage>
        <taxon>Eukaryota</taxon>
        <taxon>Fungi</taxon>
        <taxon>Dikarya</taxon>
        <taxon>Basidiomycota</taxon>
        <taxon>Agaricomycotina</taxon>
        <taxon>Agaricomycetes</taxon>
        <taxon>Agaricomycetidae</taxon>
        <taxon>Agaricales</taxon>
        <taxon>Agaricineae</taxon>
        <taxon>Hymenogastraceae</taxon>
        <taxon>Gymnopilus</taxon>
    </lineage>
</organism>
<dbReference type="Proteomes" id="UP000284706">
    <property type="component" value="Unassembled WGS sequence"/>
</dbReference>
<feature type="compositionally biased region" description="Polar residues" evidence="1">
    <location>
        <begin position="264"/>
        <end position="274"/>
    </location>
</feature>
<sequence length="389" mass="43508">MSSSTSHAPMPEVNLILLAKTTRKTLDRLASFSKIRSASSDPLPLLAKISRTIHHLIALVDASMLAAQRGYQLASDAMILCDPEEADWEADVSVDGLRGTSREGYEKAKSVMEGFRDVRQEVYKIAASTKDNNTVVLVPPDPFHVETMKIHLKDIGTDLVANLNLLSEFSRETTAVQEWWTYVKQDLDSETPTLLPSSPAPGIRSEGDLRRRADAAEKFDRWAQLKESFQQYYNIINAAQTRYPELLPSSSVAWKTVASPGSVEASSIGRSASQGFLGESRPASRSRTHAERHRLEFFRMFRLKRRTGRASRKQISEPALREKDVANTITRDKEAKEANHIARQGSRGSSHTAADTRPDHEEIPSSLWCWSGRTFLESMANYGHCGFFL</sequence>
<reference evidence="2 3" key="1">
    <citation type="journal article" date="2018" name="Evol. Lett.">
        <title>Horizontal gene cluster transfer increased hallucinogenic mushroom diversity.</title>
        <authorList>
            <person name="Reynolds H.T."/>
            <person name="Vijayakumar V."/>
            <person name="Gluck-Thaler E."/>
            <person name="Korotkin H.B."/>
            <person name="Matheny P.B."/>
            <person name="Slot J.C."/>
        </authorList>
    </citation>
    <scope>NUCLEOTIDE SEQUENCE [LARGE SCALE GENOMIC DNA]</scope>
    <source>
        <strain evidence="2 3">SRW20</strain>
    </source>
</reference>
<dbReference type="EMBL" id="NHYE01000469">
    <property type="protein sequence ID" value="PPR05505.1"/>
    <property type="molecule type" value="Genomic_DNA"/>
</dbReference>
<dbReference type="AlphaFoldDB" id="A0A409YR70"/>
<gene>
    <name evidence="2" type="ORF">CVT26_009009</name>
</gene>
<feature type="compositionally biased region" description="Basic and acidic residues" evidence="1">
    <location>
        <begin position="354"/>
        <end position="363"/>
    </location>
</feature>
<feature type="region of interest" description="Disordered" evidence="1">
    <location>
        <begin position="335"/>
        <end position="363"/>
    </location>
</feature>
<accession>A0A409YR70</accession>
<keyword evidence="3" id="KW-1185">Reference proteome</keyword>
<dbReference type="OrthoDB" id="3056056at2759"/>
<feature type="region of interest" description="Disordered" evidence="1">
    <location>
        <begin position="263"/>
        <end position="289"/>
    </location>
</feature>
<evidence type="ECO:0000313" key="2">
    <source>
        <dbReference type="EMBL" id="PPR05505.1"/>
    </source>
</evidence>
<dbReference type="InParanoid" id="A0A409YR70"/>
<comment type="caution">
    <text evidence="2">The sequence shown here is derived from an EMBL/GenBank/DDBJ whole genome shotgun (WGS) entry which is preliminary data.</text>
</comment>
<feature type="region of interest" description="Disordered" evidence="1">
    <location>
        <begin position="190"/>
        <end position="209"/>
    </location>
</feature>
<evidence type="ECO:0000313" key="3">
    <source>
        <dbReference type="Proteomes" id="UP000284706"/>
    </source>
</evidence>
<evidence type="ECO:0000256" key="1">
    <source>
        <dbReference type="SAM" id="MobiDB-lite"/>
    </source>
</evidence>
<name>A0A409YR70_9AGAR</name>